<gene>
    <name evidence="2" type="ORF">PAL_GLEAN10005306</name>
</gene>
<accession>L5JWN8</accession>
<feature type="compositionally biased region" description="Pro residues" evidence="1">
    <location>
        <begin position="145"/>
        <end position="158"/>
    </location>
</feature>
<proteinExistence type="predicted"/>
<dbReference type="Proteomes" id="UP000010552">
    <property type="component" value="Unassembled WGS sequence"/>
</dbReference>
<evidence type="ECO:0000313" key="3">
    <source>
        <dbReference type="Proteomes" id="UP000010552"/>
    </source>
</evidence>
<keyword evidence="3" id="KW-1185">Reference proteome</keyword>
<evidence type="ECO:0000313" key="2">
    <source>
        <dbReference type="EMBL" id="ELK02718.1"/>
    </source>
</evidence>
<feature type="compositionally biased region" description="Basic and acidic residues" evidence="1">
    <location>
        <begin position="162"/>
        <end position="175"/>
    </location>
</feature>
<reference evidence="3" key="1">
    <citation type="journal article" date="2013" name="Science">
        <title>Comparative analysis of bat genomes provides insight into the evolution of flight and immunity.</title>
        <authorList>
            <person name="Zhang G."/>
            <person name="Cowled C."/>
            <person name="Shi Z."/>
            <person name="Huang Z."/>
            <person name="Bishop-Lilly K.A."/>
            <person name="Fang X."/>
            <person name="Wynne J.W."/>
            <person name="Xiong Z."/>
            <person name="Baker M.L."/>
            <person name="Zhao W."/>
            <person name="Tachedjian M."/>
            <person name="Zhu Y."/>
            <person name="Zhou P."/>
            <person name="Jiang X."/>
            <person name="Ng J."/>
            <person name="Yang L."/>
            <person name="Wu L."/>
            <person name="Xiao J."/>
            <person name="Feng Y."/>
            <person name="Chen Y."/>
            <person name="Sun X."/>
            <person name="Zhang Y."/>
            <person name="Marsh G.A."/>
            <person name="Crameri G."/>
            <person name="Broder C.C."/>
            <person name="Frey K.G."/>
            <person name="Wang L.F."/>
            <person name="Wang J."/>
        </authorList>
    </citation>
    <scope>NUCLEOTIDE SEQUENCE [LARGE SCALE GENOMIC DNA]</scope>
</reference>
<dbReference type="AlphaFoldDB" id="L5JWN8"/>
<sequence length="175" mass="18345">MVPLHTGLGGGGRRGRWTLTRGVGSLAAGCRLEGGEILFPASGEGCRQGKPQLVSRGAGSQGGVGDQWVVSGERKGLACTARPCGRSPEPPPSPPGWASQAAPSAPAPETQSLPDPPVQRHRPVSPRAPRGVYTRQRLRRAPAPYAAPSPSRHPPPLHPLHKHDDVTARIGCRVE</sequence>
<organism evidence="2 3">
    <name type="scientific">Pteropus alecto</name>
    <name type="common">Black flying fox</name>
    <dbReference type="NCBI Taxonomy" id="9402"/>
    <lineage>
        <taxon>Eukaryota</taxon>
        <taxon>Metazoa</taxon>
        <taxon>Chordata</taxon>
        <taxon>Craniata</taxon>
        <taxon>Vertebrata</taxon>
        <taxon>Euteleostomi</taxon>
        <taxon>Mammalia</taxon>
        <taxon>Eutheria</taxon>
        <taxon>Laurasiatheria</taxon>
        <taxon>Chiroptera</taxon>
        <taxon>Yinpterochiroptera</taxon>
        <taxon>Pteropodoidea</taxon>
        <taxon>Pteropodidae</taxon>
        <taxon>Pteropodinae</taxon>
        <taxon>Pteropus</taxon>
    </lineage>
</organism>
<feature type="compositionally biased region" description="Low complexity" evidence="1">
    <location>
        <begin position="96"/>
        <end position="108"/>
    </location>
</feature>
<name>L5JWN8_PTEAL</name>
<evidence type="ECO:0000256" key="1">
    <source>
        <dbReference type="SAM" id="MobiDB-lite"/>
    </source>
</evidence>
<feature type="region of interest" description="Disordered" evidence="1">
    <location>
        <begin position="41"/>
        <end position="175"/>
    </location>
</feature>
<dbReference type="EMBL" id="KB031119">
    <property type="protein sequence ID" value="ELK02718.1"/>
    <property type="molecule type" value="Genomic_DNA"/>
</dbReference>
<dbReference type="InParanoid" id="L5JWN8"/>
<protein>
    <submittedName>
        <fullName evidence="2">Uncharacterized protein</fullName>
    </submittedName>
</protein>